<feature type="binding site" evidence="6">
    <location>
        <position position="112"/>
    </location>
    <ligand>
        <name>ATP</name>
        <dbReference type="ChEBI" id="CHEBI:30616"/>
    </ligand>
</feature>
<feature type="domain" description="Nucleoside diphosphate kinase-like" evidence="8">
    <location>
        <begin position="1"/>
        <end position="138"/>
    </location>
</feature>
<protein>
    <submittedName>
        <fullName evidence="9">Nucleoside-diphosphate kinase</fullName>
    </submittedName>
</protein>
<dbReference type="GO" id="GO:0006241">
    <property type="term" value="P:CTP biosynthetic process"/>
    <property type="evidence" value="ECO:0007669"/>
    <property type="project" value="InterPro"/>
</dbReference>
<dbReference type="SUPFAM" id="SSF54919">
    <property type="entry name" value="Nucleoside diphosphate kinase, NDK"/>
    <property type="match status" value="1"/>
</dbReference>
<dbReference type="AlphaFoldDB" id="A0A9D5QF08"/>
<accession>A0A9D5QF08</accession>
<dbReference type="InterPro" id="IPR034907">
    <property type="entry name" value="NDK-like_dom"/>
</dbReference>
<dbReference type="PANTHER" id="PTHR46161">
    <property type="entry name" value="NUCLEOSIDE DIPHOSPHATE KINASE"/>
    <property type="match status" value="1"/>
</dbReference>
<evidence type="ECO:0000256" key="6">
    <source>
        <dbReference type="PROSITE-ProRule" id="PRU00706"/>
    </source>
</evidence>
<dbReference type="InterPro" id="IPR001564">
    <property type="entry name" value="Nucleoside_diP_kinase"/>
</dbReference>
<organism evidence="9 10">
    <name type="scientific">candidate division WOR-3 bacterium</name>
    <dbReference type="NCBI Taxonomy" id="2052148"/>
    <lineage>
        <taxon>Bacteria</taxon>
        <taxon>Bacteria division WOR-3</taxon>
    </lineage>
</organism>
<dbReference type="GO" id="GO:0004550">
    <property type="term" value="F:nucleoside diphosphate kinase activity"/>
    <property type="evidence" value="ECO:0007669"/>
    <property type="project" value="InterPro"/>
</dbReference>
<dbReference type="EMBL" id="WJKJ01000332">
    <property type="protein sequence ID" value="MBD3365535.1"/>
    <property type="molecule type" value="Genomic_DNA"/>
</dbReference>
<keyword evidence="4 9" id="KW-0418">Kinase</keyword>
<dbReference type="CDD" id="cd04413">
    <property type="entry name" value="NDPk_I"/>
    <property type="match status" value="1"/>
</dbReference>
<proteinExistence type="inferred from homology"/>
<feature type="binding site" evidence="6">
    <location>
        <position position="102"/>
    </location>
    <ligand>
        <name>ATP</name>
        <dbReference type="ChEBI" id="CHEBI:30616"/>
    </ligand>
</feature>
<sequence length="138" mass="15576">MERTLLVIKPNVVALNKTGEILARCEKEGFVILGLKHLILSPQEAKLFYKIHEDKGFYRELVNYITSGHIIACCLGRQNAIRYLREIVGDTDPAKAAPGTLRAMYGTDIEHNGVHASNPDEDPEREVHFFFSTHELLS</sequence>
<dbReference type="Proteomes" id="UP000630660">
    <property type="component" value="Unassembled WGS sequence"/>
</dbReference>
<evidence type="ECO:0000256" key="3">
    <source>
        <dbReference type="ARBA" id="ARBA00022741"/>
    </source>
</evidence>
<evidence type="ECO:0000256" key="2">
    <source>
        <dbReference type="ARBA" id="ARBA00022679"/>
    </source>
</evidence>
<keyword evidence="2" id="KW-0808">Transferase</keyword>
<evidence type="ECO:0000313" key="10">
    <source>
        <dbReference type="Proteomes" id="UP000630660"/>
    </source>
</evidence>
<dbReference type="PRINTS" id="PR01243">
    <property type="entry name" value="NUCDPKINASE"/>
</dbReference>
<evidence type="ECO:0000256" key="7">
    <source>
        <dbReference type="RuleBase" id="RU004011"/>
    </source>
</evidence>
<keyword evidence="5" id="KW-0067">ATP-binding</keyword>
<dbReference type="GO" id="GO:0006228">
    <property type="term" value="P:UTP biosynthetic process"/>
    <property type="evidence" value="ECO:0007669"/>
    <property type="project" value="InterPro"/>
</dbReference>
<feature type="binding site" evidence="6">
    <location>
        <position position="9"/>
    </location>
    <ligand>
        <name>ATP</name>
        <dbReference type="ChEBI" id="CHEBI:30616"/>
    </ligand>
</feature>
<feature type="active site" description="Pros-phosphohistidine intermediate" evidence="6">
    <location>
        <position position="115"/>
    </location>
</feature>
<keyword evidence="3" id="KW-0547">Nucleotide-binding</keyword>
<dbReference type="PROSITE" id="PS51374">
    <property type="entry name" value="NDPK_LIKE"/>
    <property type="match status" value="1"/>
</dbReference>
<feature type="binding site" evidence="6">
    <location>
        <position position="85"/>
    </location>
    <ligand>
        <name>ATP</name>
        <dbReference type="ChEBI" id="CHEBI:30616"/>
    </ligand>
</feature>
<evidence type="ECO:0000256" key="5">
    <source>
        <dbReference type="ARBA" id="ARBA00022840"/>
    </source>
</evidence>
<dbReference type="Pfam" id="PF00334">
    <property type="entry name" value="NDK"/>
    <property type="match status" value="1"/>
</dbReference>
<name>A0A9D5QF08_UNCW3</name>
<evidence type="ECO:0000256" key="4">
    <source>
        <dbReference type="ARBA" id="ARBA00022777"/>
    </source>
</evidence>
<dbReference type="InterPro" id="IPR036850">
    <property type="entry name" value="NDK-like_dom_sf"/>
</dbReference>
<feature type="binding site" evidence="6">
    <location>
        <position position="91"/>
    </location>
    <ligand>
        <name>ATP</name>
        <dbReference type="ChEBI" id="CHEBI:30616"/>
    </ligand>
</feature>
<evidence type="ECO:0000256" key="1">
    <source>
        <dbReference type="ARBA" id="ARBA00008142"/>
    </source>
</evidence>
<comment type="caution">
    <text evidence="9">The sequence shown here is derived from an EMBL/GenBank/DDBJ whole genome shotgun (WGS) entry which is preliminary data.</text>
</comment>
<feature type="binding site" evidence="6">
    <location>
        <position position="57"/>
    </location>
    <ligand>
        <name>ATP</name>
        <dbReference type="ChEBI" id="CHEBI:30616"/>
    </ligand>
</feature>
<dbReference type="PANTHER" id="PTHR46161:SF3">
    <property type="entry name" value="NUCLEOSIDE DIPHOSPHATE KINASE DDB_G0292928-RELATED"/>
    <property type="match status" value="1"/>
</dbReference>
<evidence type="ECO:0000313" key="9">
    <source>
        <dbReference type="EMBL" id="MBD3365535.1"/>
    </source>
</evidence>
<gene>
    <name evidence="9" type="ORF">GF359_10010</name>
</gene>
<dbReference type="GO" id="GO:0005524">
    <property type="term" value="F:ATP binding"/>
    <property type="evidence" value="ECO:0007669"/>
    <property type="project" value="UniProtKB-KW"/>
</dbReference>
<dbReference type="GO" id="GO:0006183">
    <property type="term" value="P:GTP biosynthetic process"/>
    <property type="evidence" value="ECO:0007669"/>
    <property type="project" value="InterPro"/>
</dbReference>
<evidence type="ECO:0000259" key="8">
    <source>
        <dbReference type="SMART" id="SM00562"/>
    </source>
</evidence>
<comment type="similarity">
    <text evidence="1 6 7">Belongs to the NDK family.</text>
</comment>
<reference evidence="9" key="1">
    <citation type="submission" date="2019-11" db="EMBL/GenBank/DDBJ databases">
        <title>Microbial mats filling the niche in hypersaline microbial mats.</title>
        <authorList>
            <person name="Wong H.L."/>
            <person name="Macleod F.I."/>
            <person name="White R.A. III"/>
            <person name="Burns B.P."/>
        </authorList>
    </citation>
    <scope>NUCLEOTIDE SEQUENCE</scope>
    <source>
        <strain evidence="9">Bin_327</strain>
    </source>
</reference>
<dbReference type="Gene3D" id="3.30.70.141">
    <property type="entry name" value="Nucleoside diphosphate kinase-like domain"/>
    <property type="match status" value="1"/>
</dbReference>
<dbReference type="SMART" id="SM00562">
    <property type="entry name" value="NDK"/>
    <property type="match status" value="1"/>
</dbReference>